<dbReference type="InterPro" id="IPR002314">
    <property type="entry name" value="aa-tRNA-synt_IIb"/>
</dbReference>
<keyword evidence="15" id="KW-0175">Coiled coil</keyword>
<dbReference type="PROSITE" id="PS50862">
    <property type="entry name" value="AA_TRNA_LIGASE_II"/>
    <property type="match status" value="1"/>
</dbReference>
<evidence type="ECO:0000256" key="10">
    <source>
        <dbReference type="ARBA" id="ARBA00047929"/>
    </source>
</evidence>
<dbReference type="Gene3D" id="1.10.287.40">
    <property type="entry name" value="Serine-tRNA synthetase, tRNA binding domain"/>
    <property type="match status" value="1"/>
</dbReference>
<evidence type="ECO:0000256" key="3">
    <source>
        <dbReference type="ARBA" id="ARBA00010728"/>
    </source>
</evidence>
<dbReference type="HAMAP" id="MF_00176">
    <property type="entry name" value="Ser_tRNA_synth_type1"/>
    <property type="match status" value="1"/>
</dbReference>
<dbReference type="Pfam" id="PF00587">
    <property type="entry name" value="tRNA-synt_2b"/>
    <property type="match status" value="1"/>
</dbReference>
<reference evidence="18" key="1">
    <citation type="submission" date="2016-10" db="EMBL/GenBank/DDBJ databases">
        <authorList>
            <person name="Varghese N."/>
            <person name="Submissions S."/>
        </authorList>
    </citation>
    <scope>NUCLEOTIDE SEQUENCE [LARGE SCALE GENOMIC DNA]</scope>
    <source>
        <strain evidence="18">DSM 13490</strain>
    </source>
</reference>
<keyword evidence="18" id="KW-1185">Reference proteome</keyword>
<evidence type="ECO:0000256" key="14">
    <source>
        <dbReference type="PIRSR" id="PIRSR001529-2"/>
    </source>
</evidence>
<keyword evidence="8 12" id="KW-0648">Protein biosynthesis</keyword>
<evidence type="ECO:0000256" key="12">
    <source>
        <dbReference type="HAMAP-Rule" id="MF_00176"/>
    </source>
</evidence>
<dbReference type="GO" id="GO:0016260">
    <property type="term" value="P:selenocysteine biosynthetic process"/>
    <property type="evidence" value="ECO:0007669"/>
    <property type="project" value="UniProtKB-UniRule"/>
</dbReference>
<evidence type="ECO:0000256" key="5">
    <source>
        <dbReference type="ARBA" id="ARBA00022598"/>
    </source>
</evidence>
<evidence type="ECO:0000256" key="15">
    <source>
        <dbReference type="SAM" id="Coils"/>
    </source>
</evidence>
<dbReference type="NCBIfam" id="TIGR00414">
    <property type="entry name" value="serS"/>
    <property type="match status" value="1"/>
</dbReference>
<dbReference type="InterPro" id="IPR002317">
    <property type="entry name" value="Ser-tRNA-ligase_type_1"/>
</dbReference>
<dbReference type="PANTHER" id="PTHR43697">
    <property type="entry name" value="SERYL-TRNA SYNTHETASE"/>
    <property type="match status" value="1"/>
</dbReference>
<proteinExistence type="inferred from homology"/>
<dbReference type="InterPro" id="IPR045864">
    <property type="entry name" value="aa-tRNA-synth_II/BPL/LPL"/>
</dbReference>
<protein>
    <recommendedName>
        <fullName evidence="12">Serine--tRNA ligase</fullName>
        <ecNumber evidence="12">6.1.1.11</ecNumber>
    </recommendedName>
    <alternativeName>
        <fullName evidence="12">Seryl-tRNA synthetase</fullName>
        <shortName evidence="12">SerRS</shortName>
    </alternativeName>
    <alternativeName>
        <fullName evidence="12">Seryl-tRNA(Ser/Sec) synthetase</fullName>
    </alternativeName>
</protein>
<dbReference type="InterPro" id="IPR042103">
    <property type="entry name" value="SerRS_1_N_sf"/>
</dbReference>
<comment type="catalytic activity">
    <reaction evidence="11 12">
        <text>tRNA(Ser) + L-serine + ATP = L-seryl-tRNA(Ser) + AMP + diphosphate + H(+)</text>
        <dbReference type="Rhea" id="RHEA:12292"/>
        <dbReference type="Rhea" id="RHEA-COMP:9669"/>
        <dbReference type="Rhea" id="RHEA-COMP:9703"/>
        <dbReference type="ChEBI" id="CHEBI:15378"/>
        <dbReference type="ChEBI" id="CHEBI:30616"/>
        <dbReference type="ChEBI" id="CHEBI:33019"/>
        <dbReference type="ChEBI" id="CHEBI:33384"/>
        <dbReference type="ChEBI" id="CHEBI:78442"/>
        <dbReference type="ChEBI" id="CHEBI:78533"/>
        <dbReference type="ChEBI" id="CHEBI:456215"/>
        <dbReference type="EC" id="6.1.1.11"/>
    </reaction>
</comment>
<organism evidence="17 18">
    <name type="scientific">Acetomicrobium thermoterrenum DSM 13490</name>
    <dbReference type="NCBI Taxonomy" id="1120987"/>
    <lineage>
        <taxon>Bacteria</taxon>
        <taxon>Thermotogati</taxon>
        <taxon>Synergistota</taxon>
        <taxon>Synergistia</taxon>
        <taxon>Synergistales</taxon>
        <taxon>Acetomicrobiaceae</taxon>
        <taxon>Acetomicrobium</taxon>
    </lineage>
</organism>
<evidence type="ECO:0000256" key="11">
    <source>
        <dbReference type="ARBA" id="ARBA00048823"/>
    </source>
</evidence>
<feature type="domain" description="Aminoacyl-transfer RNA synthetases class-II family profile" evidence="16">
    <location>
        <begin position="186"/>
        <end position="409"/>
    </location>
</feature>
<dbReference type="AlphaFoldDB" id="A0A1H3GKK8"/>
<evidence type="ECO:0000256" key="2">
    <source>
        <dbReference type="ARBA" id="ARBA00005045"/>
    </source>
</evidence>
<dbReference type="RefSeq" id="WP_091461817.1">
    <property type="nucleotide sequence ID" value="NZ_FNPD01000009.1"/>
</dbReference>
<dbReference type="InterPro" id="IPR006195">
    <property type="entry name" value="aa-tRNA-synth_II"/>
</dbReference>
<keyword evidence="4 12" id="KW-0963">Cytoplasm</keyword>
<gene>
    <name evidence="12" type="primary">serS</name>
    <name evidence="17" type="ORF">SAMN03080603_01541</name>
</gene>
<keyword evidence="6 12" id="KW-0547">Nucleotide-binding</keyword>
<dbReference type="Gene3D" id="3.30.930.10">
    <property type="entry name" value="Bira Bifunctional Protein, Domain 2"/>
    <property type="match status" value="1"/>
</dbReference>
<evidence type="ECO:0000256" key="13">
    <source>
        <dbReference type="PIRSR" id="PIRSR001529-1"/>
    </source>
</evidence>
<dbReference type="Proteomes" id="UP000199266">
    <property type="component" value="Unassembled WGS sequence"/>
</dbReference>
<feature type="binding site" evidence="13">
    <location>
        <position position="230"/>
    </location>
    <ligand>
        <name>L-serine</name>
        <dbReference type="ChEBI" id="CHEBI:33384"/>
    </ligand>
</feature>
<evidence type="ECO:0000313" key="18">
    <source>
        <dbReference type="Proteomes" id="UP000199266"/>
    </source>
</evidence>
<dbReference type="InterPro" id="IPR010978">
    <property type="entry name" value="tRNA-bd_arm"/>
</dbReference>
<feature type="binding site" evidence="13">
    <location>
        <position position="382"/>
    </location>
    <ligand>
        <name>L-serine</name>
        <dbReference type="ChEBI" id="CHEBI:33384"/>
    </ligand>
</feature>
<dbReference type="SUPFAM" id="SSF46589">
    <property type="entry name" value="tRNA-binding arm"/>
    <property type="match status" value="1"/>
</dbReference>
<dbReference type="InterPro" id="IPR015866">
    <property type="entry name" value="Ser-tRNA-synth_1_N"/>
</dbReference>
<evidence type="ECO:0000256" key="9">
    <source>
        <dbReference type="ARBA" id="ARBA00023146"/>
    </source>
</evidence>
<dbReference type="GO" id="GO:0006434">
    <property type="term" value="P:seryl-tRNA aminoacylation"/>
    <property type="evidence" value="ECO:0007669"/>
    <property type="project" value="UniProtKB-UniRule"/>
</dbReference>
<keyword evidence="5 12" id="KW-0436">Ligase</keyword>
<dbReference type="PRINTS" id="PR00981">
    <property type="entry name" value="TRNASYNTHSER"/>
</dbReference>
<name>A0A1H3GKK8_9BACT</name>
<comment type="caution">
    <text evidence="12">Lacks conserved residue(s) required for the propagation of feature annotation.</text>
</comment>
<evidence type="ECO:0000256" key="6">
    <source>
        <dbReference type="ARBA" id="ARBA00022741"/>
    </source>
</evidence>
<dbReference type="Pfam" id="PF02403">
    <property type="entry name" value="Seryl_tRNA_N"/>
    <property type="match status" value="1"/>
</dbReference>
<comment type="domain">
    <text evidence="12">Consists of two distinct domains, a catalytic core and a N-terminal extension that is involved in tRNA binding.</text>
</comment>
<feature type="binding site" evidence="12 14">
    <location>
        <begin position="261"/>
        <end position="263"/>
    </location>
    <ligand>
        <name>ATP</name>
        <dbReference type="ChEBI" id="CHEBI:30616"/>
    </ligand>
</feature>
<dbReference type="SUPFAM" id="SSF55681">
    <property type="entry name" value="Class II aaRS and biotin synthetases"/>
    <property type="match status" value="1"/>
</dbReference>
<comment type="catalytic activity">
    <reaction evidence="10 12">
        <text>tRNA(Sec) + L-serine + ATP = L-seryl-tRNA(Sec) + AMP + diphosphate + H(+)</text>
        <dbReference type="Rhea" id="RHEA:42580"/>
        <dbReference type="Rhea" id="RHEA-COMP:9742"/>
        <dbReference type="Rhea" id="RHEA-COMP:10128"/>
        <dbReference type="ChEBI" id="CHEBI:15378"/>
        <dbReference type="ChEBI" id="CHEBI:30616"/>
        <dbReference type="ChEBI" id="CHEBI:33019"/>
        <dbReference type="ChEBI" id="CHEBI:33384"/>
        <dbReference type="ChEBI" id="CHEBI:78442"/>
        <dbReference type="ChEBI" id="CHEBI:78533"/>
        <dbReference type="ChEBI" id="CHEBI:456215"/>
        <dbReference type="EC" id="6.1.1.11"/>
    </reaction>
</comment>
<sequence length="426" mass="48840">MLDIKWIRENPDVARRMLQNRGYEYPLDELLDLDSLRRQKLIEVEGLKAKRNEGSKKVAKLKSKGEDPSDLMEEIRNINEDIKVLDKEVQDIEENLRDLLLQIPNKPHESVPVGKSEEDNVVVRSVGELPKFDFEPKPHWELGEKMGMMDFEAGIKLAGSRFTVLRGNGARLARALINFMLDLHTREHGYLEFEPPFIVNSKTMTGTGQLPKFANDLYHCDSDDLWLIPTAEVPLTNMHAEEILDEDLLPLYYTAYTPCFRREAGSHGRDVRGMLRQHQFDKVELVKICTPETSYDELEKLTQNAEEVLKRLGLPYRVVCLCTGDMGFAASKTYDLEVWLPSQNTYREISSCSNCEDFQARRMNTRYKPRGAKGTRFVHTLNGSGIAVGRCLIAIMENYQQADGSIKIPDALVPYMKGLTEIRHFR</sequence>
<dbReference type="PIRSF" id="PIRSF001529">
    <property type="entry name" value="Ser-tRNA-synth_IIa"/>
    <property type="match status" value="1"/>
</dbReference>
<evidence type="ECO:0000256" key="8">
    <source>
        <dbReference type="ARBA" id="ARBA00022917"/>
    </source>
</evidence>
<dbReference type="GO" id="GO:0004828">
    <property type="term" value="F:serine-tRNA ligase activity"/>
    <property type="evidence" value="ECO:0007669"/>
    <property type="project" value="UniProtKB-UniRule"/>
</dbReference>
<comment type="subcellular location">
    <subcellularLocation>
        <location evidence="1 12">Cytoplasm</location>
    </subcellularLocation>
</comment>
<feature type="binding site" evidence="12">
    <location>
        <begin position="230"/>
        <end position="232"/>
    </location>
    <ligand>
        <name>L-serine</name>
        <dbReference type="ChEBI" id="CHEBI:33384"/>
    </ligand>
</feature>
<evidence type="ECO:0000259" key="16">
    <source>
        <dbReference type="PROSITE" id="PS50862"/>
    </source>
</evidence>
<dbReference type="EC" id="6.1.1.11" evidence="12"/>
<feature type="coiled-coil region" evidence="15">
    <location>
        <begin position="44"/>
        <end position="102"/>
    </location>
</feature>
<comment type="similarity">
    <text evidence="3 12">Belongs to the class-II aminoacyl-tRNA synthetase family. Type-1 seryl-tRNA synthetase subfamily.</text>
</comment>
<dbReference type="EMBL" id="FNPD01000009">
    <property type="protein sequence ID" value="SDY03863.1"/>
    <property type="molecule type" value="Genomic_DNA"/>
</dbReference>
<accession>A0A1H3GKK8</accession>
<evidence type="ECO:0000256" key="7">
    <source>
        <dbReference type="ARBA" id="ARBA00022840"/>
    </source>
</evidence>
<feature type="binding site" evidence="12">
    <location>
        <position position="384"/>
    </location>
    <ligand>
        <name>L-serine</name>
        <dbReference type="ChEBI" id="CHEBI:33384"/>
    </ligand>
</feature>
<evidence type="ECO:0000256" key="1">
    <source>
        <dbReference type="ARBA" id="ARBA00004496"/>
    </source>
</evidence>
<dbReference type="InterPro" id="IPR033729">
    <property type="entry name" value="SerRS_core"/>
</dbReference>
<comment type="pathway">
    <text evidence="2 12">Aminoacyl-tRNA biosynthesis; selenocysteinyl-tRNA(Sec) biosynthesis; L-seryl-tRNA(Sec) from L-serine and tRNA(Sec): step 1/1.</text>
</comment>
<feature type="binding site" evidence="13">
    <location>
        <position position="261"/>
    </location>
    <ligand>
        <name>L-serine</name>
        <dbReference type="ChEBI" id="CHEBI:33384"/>
    </ligand>
</feature>
<dbReference type="GO" id="GO:0005524">
    <property type="term" value="F:ATP binding"/>
    <property type="evidence" value="ECO:0007669"/>
    <property type="project" value="UniProtKB-UniRule"/>
</dbReference>
<evidence type="ECO:0000256" key="4">
    <source>
        <dbReference type="ARBA" id="ARBA00022490"/>
    </source>
</evidence>
<keyword evidence="9 12" id="KW-0030">Aminoacyl-tRNA synthetase</keyword>
<dbReference type="UniPathway" id="UPA00906">
    <property type="reaction ID" value="UER00895"/>
</dbReference>
<feature type="binding site" evidence="12 13">
    <location>
        <position position="284"/>
    </location>
    <ligand>
        <name>L-serine</name>
        <dbReference type="ChEBI" id="CHEBI:33384"/>
    </ligand>
</feature>
<feature type="binding site" evidence="12 14">
    <location>
        <begin position="348"/>
        <end position="351"/>
    </location>
    <ligand>
        <name>ATP</name>
        <dbReference type="ChEBI" id="CHEBI:30616"/>
    </ligand>
</feature>
<keyword evidence="7 12" id="KW-0067">ATP-binding</keyword>
<comment type="subunit">
    <text evidence="12">Homodimer. The tRNA molecule binds across the dimer.</text>
</comment>
<evidence type="ECO:0000313" key="17">
    <source>
        <dbReference type="EMBL" id="SDY03863.1"/>
    </source>
</evidence>
<dbReference type="GO" id="GO:0005737">
    <property type="term" value="C:cytoplasm"/>
    <property type="evidence" value="ECO:0007669"/>
    <property type="project" value="UniProtKB-SubCell"/>
</dbReference>
<dbReference type="PANTHER" id="PTHR43697:SF1">
    <property type="entry name" value="SERINE--TRNA LIGASE"/>
    <property type="match status" value="1"/>
</dbReference>
<dbReference type="CDD" id="cd00770">
    <property type="entry name" value="SerRS_core"/>
    <property type="match status" value="1"/>
</dbReference>
<comment type="function">
    <text evidence="12">Catalyzes the attachment of serine to tRNA(Ser). Is also able to aminoacylate tRNA(Sec) with serine, to form the misacylated tRNA L-seryl-tRNA(Sec), which will be further converted into selenocysteinyl-tRNA(Sec).</text>
</comment>